<keyword evidence="3" id="KW-1185">Reference proteome</keyword>
<evidence type="ECO:0000256" key="1">
    <source>
        <dbReference type="SAM" id="MobiDB-lite"/>
    </source>
</evidence>
<proteinExistence type="predicted"/>
<feature type="region of interest" description="Disordered" evidence="1">
    <location>
        <begin position="116"/>
        <end position="139"/>
    </location>
</feature>
<name>A0A135TIN2_9PEZI</name>
<accession>A0A135TIN2</accession>
<protein>
    <submittedName>
        <fullName evidence="2">Uncharacterized protein</fullName>
    </submittedName>
</protein>
<reference evidence="2 3" key="1">
    <citation type="submission" date="2014-02" db="EMBL/GenBank/DDBJ databases">
        <title>The genome sequence of Colletotrichum salicis CBS 607.94.</title>
        <authorList>
            <person name="Baroncelli R."/>
            <person name="Thon M.R."/>
        </authorList>
    </citation>
    <scope>NUCLEOTIDE SEQUENCE [LARGE SCALE GENOMIC DNA]</scope>
    <source>
        <strain evidence="2 3">CBS 607.94</strain>
    </source>
</reference>
<sequence length="159" mass="17702">MEDGHPNLLHARYGYLMHCFGAIIEDLHTLLSTTEFDTGAGIPQLSHRNITQSKRTWPGAAIFRVRESRPAVTTRIVPTDHHPLRSNDFCRKLGASPARLVSESLLRAGEEARRLLSKTDPKAPGPPQKTTPPLKAWGTAKVRTLMENAREHPENSINV</sequence>
<organism evidence="2 3">
    <name type="scientific">Colletotrichum salicis</name>
    <dbReference type="NCBI Taxonomy" id="1209931"/>
    <lineage>
        <taxon>Eukaryota</taxon>
        <taxon>Fungi</taxon>
        <taxon>Dikarya</taxon>
        <taxon>Ascomycota</taxon>
        <taxon>Pezizomycotina</taxon>
        <taxon>Sordariomycetes</taxon>
        <taxon>Hypocreomycetidae</taxon>
        <taxon>Glomerellales</taxon>
        <taxon>Glomerellaceae</taxon>
        <taxon>Colletotrichum</taxon>
        <taxon>Colletotrichum acutatum species complex</taxon>
    </lineage>
</organism>
<gene>
    <name evidence="2" type="ORF">CSAL01_07753</name>
</gene>
<comment type="caution">
    <text evidence="2">The sequence shown here is derived from an EMBL/GenBank/DDBJ whole genome shotgun (WGS) entry which is preliminary data.</text>
</comment>
<evidence type="ECO:0000313" key="2">
    <source>
        <dbReference type="EMBL" id="KXH47929.1"/>
    </source>
</evidence>
<dbReference type="EMBL" id="JFFI01001963">
    <property type="protein sequence ID" value="KXH47929.1"/>
    <property type="molecule type" value="Genomic_DNA"/>
</dbReference>
<dbReference type="Proteomes" id="UP000070121">
    <property type="component" value="Unassembled WGS sequence"/>
</dbReference>
<evidence type="ECO:0000313" key="3">
    <source>
        <dbReference type="Proteomes" id="UP000070121"/>
    </source>
</evidence>
<dbReference type="AlphaFoldDB" id="A0A135TIN2"/>